<reference evidence="2" key="1">
    <citation type="submission" date="2022-11" db="EMBL/GenBank/DDBJ databases">
        <title>Centuries of genome instability and evolution in soft-shell clam transmissible cancer (bioRxiv).</title>
        <authorList>
            <person name="Hart S.F.M."/>
            <person name="Yonemitsu M.A."/>
            <person name="Giersch R.M."/>
            <person name="Beal B.F."/>
            <person name="Arriagada G."/>
            <person name="Davis B.W."/>
            <person name="Ostrander E.A."/>
            <person name="Goff S.P."/>
            <person name="Metzger M.J."/>
        </authorList>
    </citation>
    <scope>NUCLEOTIDE SEQUENCE</scope>
    <source>
        <strain evidence="2">MELC-2E11</strain>
        <tissue evidence="2">Siphon/mantle</tissue>
    </source>
</reference>
<evidence type="ECO:0000256" key="1">
    <source>
        <dbReference type="SAM" id="MobiDB-lite"/>
    </source>
</evidence>
<evidence type="ECO:0000313" key="2">
    <source>
        <dbReference type="EMBL" id="WAR09414.1"/>
    </source>
</evidence>
<evidence type="ECO:0000313" key="3">
    <source>
        <dbReference type="Proteomes" id="UP001164746"/>
    </source>
</evidence>
<proteinExistence type="predicted"/>
<organism evidence="2 3">
    <name type="scientific">Mya arenaria</name>
    <name type="common">Soft-shell clam</name>
    <dbReference type="NCBI Taxonomy" id="6604"/>
    <lineage>
        <taxon>Eukaryota</taxon>
        <taxon>Metazoa</taxon>
        <taxon>Spiralia</taxon>
        <taxon>Lophotrochozoa</taxon>
        <taxon>Mollusca</taxon>
        <taxon>Bivalvia</taxon>
        <taxon>Autobranchia</taxon>
        <taxon>Heteroconchia</taxon>
        <taxon>Euheterodonta</taxon>
        <taxon>Imparidentia</taxon>
        <taxon>Neoheterodontei</taxon>
        <taxon>Myida</taxon>
        <taxon>Myoidea</taxon>
        <taxon>Myidae</taxon>
        <taxon>Mya</taxon>
    </lineage>
</organism>
<gene>
    <name evidence="2" type="ORF">MAR_019372</name>
</gene>
<feature type="region of interest" description="Disordered" evidence="1">
    <location>
        <begin position="158"/>
        <end position="184"/>
    </location>
</feature>
<feature type="compositionally biased region" description="Polar residues" evidence="1">
    <location>
        <begin position="174"/>
        <end position="184"/>
    </location>
</feature>
<protein>
    <submittedName>
        <fullName evidence="2">Uncharacterized protein</fullName>
    </submittedName>
</protein>
<sequence>MTFYSATFMGSKFHNRGSMNENEFDVQRENDCVSPDVKPKIFEKNYKQFPARRVMRQQTKFEFLRQPTMLPKVETDRQPTMSSSSDSQIATLRAKLAHRQQINGPIQLDHYTSPRPDLAPLYGPASIERLERGDTCFSTSRLVLGKRSKTQLTLNTTRSAAVEGGRPEPFTLPHSITSFPAATD</sequence>
<keyword evidence="3" id="KW-1185">Reference proteome</keyword>
<accession>A0ABY7EK74</accession>
<dbReference type="EMBL" id="CP111017">
    <property type="protein sequence ID" value="WAR09414.1"/>
    <property type="molecule type" value="Genomic_DNA"/>
</dbReference>
<name>A0ABY7EK74_MYAAR</name>
<dbReference type="Proteomes" id="UP001164746">
    <property type="component" value="Chromosome 6"/>
</dbReference>